<proteinExistence type="predicted"/>
<dbReference type="InterPro" id="IPR035986">
    <property type="entry name" value="PKD_dom_sf"/>
</dbReference>
<dbReference type="InterPro" id="IPR000601">
    <property type="entry name" value="PKD_dom"/>
</dbReference>
<protein>
    <submittedName>
        <fullName evidence="2">Cadherin-like domain-containing protein</fullName>
    </submittedName>
</protein>
<dbReference type="Gene3D" id="2.60.120.200">
    <property type="match status" value="1"/>
</dbReference>
<evidence type="ECO:0000313" key="3">
    <source>
        <dbReference type="Proteomes" id="UP000729733"/>
    </source>
</evidence>
<dbReference type="EMBL" id="JADWDC010000045">
    <property type="protein sequence ID" value="MCC0178517.1"/>
    <property type="molecule type" value="Genomic_DNA"/>
</dbReference>
<feature type="domain" description="PKD" evidence="1">
    <location>
        <begin position="1118"/>
        <end position="1175"/>
    </location>
</feature>
<name>A0A964BUS1_9CYAN</name>
<dbReference type="Proteomes" id="UP000729733">
    <property type="component" value="Unassembled WGS sequence"/>
</dbReference>
<dbReference type="Pfam" id="PF13448">
    <property type="entry name" value="DUF4114"/>
    <property type="match status" value="1"/>
</dbReference>
<dbReference type="Pfam" id="PF17892">
    <property type="entry name" value="Cadherin_5"/>
    <property type="match status" value="1"/>
</dbReference>
<dbReference type="Pfam" id="PF13385">
    <property type="entry name" value="Laminin_G_3"/>
    <property type="match status" value="1"/>
</dbReference>
<dbReference type="RefSeq" id="WP_229641615.1">
    <property type="nucleotide sequence ID" value="NZ_JADWDC010000045.1"/>
</dbReference>
<dbReference type="InterPro" id="IPR013320">
    <property type="entry name" value="ConA-like_dom_sf"/>
</dbReference>
<dbReference type="CDD" id="cd00146">
    <property type="entry name" value="PKD"/>
    <property type="match status" value="1"/>
</dbReference>
<dbReference type="SUPFAM" id="SSF49299">
    <property type="entry name" value="PKD domain"/>
    <property type="match status" value="1"/>
</dbReference>
<organism evidence="2 3">
    <name type="scientific">Waterburya agarophytonicola KI4</name>
    <dbReference type="NCBI Taxonomy" id="2874699"/>
    <lineage>
        <taxon>Bacteria</taxon>
        <taxon>Bacillati</taxon>
        <taxon>Cyanobacteriota</taxon>
        <taxon>Cyanophyceae</taxon>
        <taxon>Pleurocapsales</taxon>
        <taxon>Hyellaceae</taxon>
        <taxon>Waterburya</taxon>
        <taxon>Waterburya agarophytonicola</taxon>
    </lineage>
</organism>
<dbReference type="InterPro" id="IPR041690">
    <property type="entry name" value="Cadherin_5"/>
</dbReference>
<dbReference type="PROSITE" id="PS50093">
    <property type="entry name" value="PKD"/>
    <property type="match status" value="1"/>
</dbReference>
<keyword evidence="3" id="KW-1185">Reference proteome</keyword>
<gene>
    <name evidence="2" type="ORF">I4641_16195</name>
</gene>
<dbReference type="InterPro" id="IPR013783">
    <property type="entry name" value="Ig-like_fold"/>
</dbReference>
<evidence type="ECO:0000259" key="1">
    <source>
        <dbReference type="PROSITE" id="PS50093"/>
    </source>
</evidence>
<sequence>MTMFNTGTFSVDEDGQIEVDYLFDGGWFRGELAVFSLKGMEDYEPGSESFIQEAARRVLTNSKEGKVILQDDLEGAKFSTDLPWERDFNTGQYQGVKTFNLTPGDEVALMLVQHTTVQETWENPGKTGEFGKQVIFSLPEANLSASSMDGYEVIDVNGNGTIAFEDVPIFQADKDYNDLIIDLQGLEGNLPTLSDNINQTRDWRKTLILYDRKLQKLSDDELVMHLEFDLVRENTLPDSSPLGGNNPGKLSNGAEFSNGRVDLGDRNDIIKVADSQDINLGTHSQRTVSLWFKVDNKNIGNGKQIIYEEGGFNGGDAGLNIYIENSRLYFGGWNRDRGNWAGTYLSSDAIYADTWHHAVLVLDAEAGVGTTQPEVLTAYLDGVKIGVGSGIELTSHTDNVGLGGLNETTRFHNGVGQTNEEHSSIGSLADARIYNRALTESEISLLYNPNHAPVAKDDLSTTIENSEVIIFAIDLLANDTDLDGNTLNLVSVDNAIDGNVSLDLDGNIIFAPEPNFSGEASFEYTISDDVGEIDTAQVTVNVLPAKDPIALGTNLHPLAEWSPQLPFINAFKTARKWIPQDWDRKTKYRWYPNIWDTGEFKELDLDENGWVKSLPAPEDSEQYTSVGTIMYRNVGEYPAGKYVVLYEGEGSIVYGLDAVKDETASTTGRDVIDVNPSNAGIWLRITQTDPNETGDYIKDIKVIHEDYEYASNQTFNPEFLEKVQLFDTIRFMDWMETNNSHQGEWSTRPTPDNSLFFGGVASVEDMVELANRTQTNPWFNMPHQATDEYIANFANYVKENLDPELKVYVEYSNEVWGGLAQGWWVEQQGKSEFADSKEGNFAKRIDWFSKRTTEITQIWDEVYGEEKERVIGVMGVQAANLWTGRRALDYAWTDNPLDHEEYGIDAVGIGPYFGRYLGKPYFASQMEAWLDDDDPDLPLDNLFQEITEGGILQHTPKQGALQEAYDWTSNYVTLAEEQDLDLLAYEGSQHVTGIYGTQYNQAIANLFIEANQDPRMGEIYQEYFTTLDELGVDLAVNHNDVSPYNRWGSWGTLENIHQEDSPKYNALKSLTAKSNLPPVLGELETNLADLNILLEGESLELGIEYTDVGLTDYHSIEFDWDDGSVADVEEKEPLLGDLGEISGSHIYQKPGIYSPTVTITDNKNLTSSKSLTVSVAQKVEIDWNPDVDNSDIDITGNGNIKVAILGRSNFDPATIDPTTIRADDEREILLNGRDISAIANDFVLKDSNSDGFLDLEITFSKSSLRNVVDVDLEPFVSQQQIYLFGSSSSLAGGFFLGTEELRD</sequence>
<dbReference type="Gene3D" id="2.60.40.2810">
    <property type="match status" value="1"/>
</dbReference>
<dbReference type="InterPro" id="IPR025193">
    <property type="entry name" value="DUF4114"/>
</dbReference>
<reference evidence="2" key="1">
    <citation type="journal article" date="2021" name="Antonie Van Leeuwenhoek">
        <title>Draft genome and description of Waterburya agarophytonicola gen. nov. sp. nov. (Pleurocapsales, Cyanobacteria): a seaweed symbiont.</title>
        <authorList>
            <person name="Bonthond G."/>
            <person name="Shalygin S."/>
            <person name="Bayer T."/>
            <person name="Weinberger F."/>
        </authorList>
    </citation>
    <scope>NUCLEOTIDE SEQUENCE</scope>
    <source>
        <strain evidence="2">KI4</strain>
    </source>
</reference>
<dbReference type="SUPFAM" id="SSF49899">
    <property type="entry name" value="Concanavalin A-like lectins/glucanases"/>
    <property type="match status" value="1"/>
</dbReference>
<evidence type="ECO:0000313" key="2">
    <source>
        <dbReference type="EMBL" id="MCC0178517.1"/>
    </source>
</evidence>
<comment type="caution">
    <text evidence="2">The sequence shown here is derived from an EMBL/GenBank/DDBJ whole genome shotgun (WGS) entry which is preliminary data.</text>
</comment>
<dbReference type="Gene3D" id="2.60.40.10">
    <property type="entry name" value="Immunoglobulins"/>
    <property type="match status" value="1"/>
</dbReference>
<accession>A0A964BUS1</accession>